<gene>
    <name evidence="1" type="ORF">OSTQU699_LOCUS1845</name>
</gene>
<sequence length="150" mass="16502">MASSVMRTGVHLDTINFPITAAIPANVHSQGSVCIKEAHPVPCFVVLVWNWIGQLAQPHIYVKILPSTLLRYLQACVSANRDILLQQTSQNMAAQPMHSFHSKFTPKPARGHTILSICADMQQIIHWFLALSPLPTLEEISNVASSSHTA</sequence>
<dbReference type="EMBL" id="CAJHUC010000484">
    <property type="protein sequence ID" value="CAD7696484.1"/>
    <property type="molecule type" value="Genomic_DNA"/>
</dbReference>
<dbReference type="AlphaFoldDB" id="A0A8S1IP14"/>
<evidence type="ECO:0000313" key="2">
    <source>
        <dbReference type="Proteomes" id="UP000708148"/>
    </source>
</evidence>
<dbReference type="Proteomes" id="UP000708148">
    <property type="component" value="Unassembled WGS sequence"/>
</dbReference>
<reference evidence="1" key="1">
    <citation type="submission" date="2020-12" db="EMBL/GenBank/DDBJ databases">
        <authorList>
            <person name="Iha C."/>
        </authorList>
    </citation>
    <scope>NUCLEOTIDE SEQUENCE</scope>
</reference>
<proteinExistence type="predicted"/>
<evidence type="ECO:0000313" key="1">
    <source>
        <dbReference type="EMBL" id="CAD7696484.1"/>
    </source>
</evidence>
<keyword evidence="2" id="KW-1185">Reference proteome</keyword>
<name>A0A8S1IP14_9CHLO</name>
<organism evidence="1 2">
    <name type="scientific">Ostreobium quekettii</name>
    <dbReference type="NCBI Taxonomy" id="121088"/>
    <lineage>
        <taxon>Eukaryota</taxon>
        <taxon>Viridiplantae</taxon>
        <taxon>Chlorophyta</taxon>
        <taxon>core chlorophytes</taxon>
        <taxon>Ulvophyceae</taxon>
        <taxon>TCBD clade</taxon>
        <taxon>Bryopsidales</taxon>
        <taxon>Ostreobineae</taxon>
        <taxon>Ostreobiaceae</taxon>
        <taxon>Ostreobium</taxon>
    </lineage>
</organism>
<comment type="caution">
    <text evidence="1">The sequence shown here is derived from an EMBL/GenBank/DDBJ whole genome shotgun (WGS) entry which is preliminary data.</text>
</comment>
<accession>A0A8S1IP14</accession>
<protein>
    <submittedName>
        <fullName evidence="1">Uncharacterized protein</fullName>
    </submittedName>
</protein>